<accession>B6JCS8</accession>
<dbReference type="AlphaFoldDB" id="B6JCS8"/>
<dbReference type="InterPro" id="IPR019285">
    <property type="entry name" value="DUF2336"/>
</dbReference>
<dbReference type="Pfam" id="PF10098">
    <property type="entry name" value="DUF2336"/>
    <property type="match status" value="1"/>
</dbReference>
<dbReference type="PATRIC" id="fig|504832.7.peg.25"/>
<organism evidence="1 2">
    <name type="scientific">Afipia carboxidovorans (strain ATCC 49405 / DSM 1227 / KCTC 32145 / OM5)</name>
    <name type="common">Oligotropha carboxidovorans</name>
    <dbReference type="NCBI Taxonomy" id="504832"/>
    <lineage>
        <taxon>Bacteria</taxon>
        <taxon>Pseudomonadati</taxon>
        <taxon>Pseudomonadota</taxon>
        <taxon>Alphaproteobacteria</taxon>
        <taxon>Hyphomicrobiales</taxon>
        <taxon>Nitrobacteraceae</taxon>
        <taxon>Afipia</taxon>
    </lineage>
</organism>
<dbReference type="KEGG" id="oca:OCAR_4513"/>
<dbReference type="HOGENOM" id="CLU_056688_0_0_5"/>
<dbReference type="STRING" id="504832.OCA5_c00230"/>
<evidence type="ECO:0008006" key="3">
    <source>
        <dbReference type="Google" id="ProtNLM"/>
    </source>
</evidence>
<dbReference type="Proteomes" id="UP000007730">
    <property type="component" value="Chromosome"/>
</dbReference>
<evidence type="ECO:0000313" key="2">
    <source>
        <dbReference type="Proteomes" id="UP000007730"/>
    </source>
</evidence>
<protein>
    <recommendedName>
        <fullName evidence="3">DUF2336 domain-containing protein</fullName>
    </recommendedName>
</protein>
<name>B6JCS8_AFIC5</name>
<dbReference type="OrthoDB" id="7888976at2"/>
<keyword evidence="2" id="KW-1185">Reference proteome</keyword>
<dbReference type="eggNOG" id="COG5330">
    <property type="taxonomic scope" value="Bacteria"/>
</dbReference>
<sequence>MAAIPLIPGLDEIVKHGSAKKRAATITKLSELFVQGAPIFGPQHVELFDGILIGLVPSAELSARAGVAARFASLSNAPPSVVDYLAREDEIQVAGPILSRSPLVTETALIEIARAKGQAHLAAISERDTIAAPVTDVILRRADREVVRVLAKNSGANFSQAGYSGLINRAAEDGVLALSLGQREDISPEGLKELLSRSVDVVRRRMFETAKPKQRIAINQAMLEISSAPRARLVKRDFAPAQRFILALHRSGGLNEAALLNFAKEHKYEEAVAAVSAMSGVPILTVDQLILGDRYDPILLIARGIGLEWATARALIVLRLGPGKMPSPPDIEEARLNYERLSSSTAQRVLVFWRARGK</sequence>
<reference evidence="1 2" key="1">
    <citation type="journal article" date="2011" name="J. Bacteriol.">
        <title>Complete genome sequences of the chemolithoautotrophic Oligotropha carboxidovorans strains OM4 and OM5.</title>
        <authorList>
            <person name="Volland S."/>
            <person name="Rachinger M."/>
            <person name="Strittmatter A."/>
            <person name="Daniel R."/>
            <person name="Gottschalk G."/>
            <person name="Meyer O."/>
        </authorList>
    </citation>
    <scope>NUCLEOTIDE SEQUENCE [LARGE SCALE GENOMIC DNA]</scope>
    <source>
        <strain evidence="2">ATCC 49405 / DSM 1227 / KCTC 32145 / OM5</strain>
    </source>
</reference>
<proteinExistence type="predicted"/>
<dbReference type="RefSeq" id="WP_012561689.1">
    <property type="nucleotide sequence ID" value="NC_011386.1"/>
</dbReference>
<gene>
    <name evidence="1" type="ordered locus">OCA5_c00230</name>
</gene>
<evidence type="ECO:0000313" key="1">
    <source>
        <dbReference type="EMBL" id="AEI04757.1"/>
    </source>
</evidence>
<dbReference type="EMBL" id="CP002826">
    <property type="protein sequence ID" value="AEI04757.1"/>
    <property type="molecule type" value="Genomic_DNA"/>
</dbReference>
<dbReference type="KEGG" id="ocg:OCA5_c00230"/>